<dbReference type="InterPro" id="IPR004089">
    <property type="entry name" value="MCPsignal_dom"/>
</dbReference>
<gene>
    <name evidence="9" type="ORF">D3871_27945</name>
</gene>
<keyword evidence="6" id="KW-0472">Membrane</keyword>
<dbReference type="GO" id="GO:0006935">
    <property type="term" value="P:chemotaxis"/>
    <property type="evidence" value="ECO:0007669"/>
    <property type="project" value="InterPro"/>
</dbReference>
<keyword evidence="10" id="KW-1185">Reference proteome</keyword>
<dbReference type="CDD" id="cd06225">
    <property type="entry name" value="HAMP"/>
    <property type="match status" value="1"/>
</dbReference>
<dbReference type="GO" id="GO:0004888">
    <property type="term" value="F:transmembrane signaling receptor activity"/>
    <property type="evidence" value="ECO:0007669"/>
    <property type="project" value="InterPro"/>
</dbReference>
<comment type="caution">
    <text evidence="9">The sequence shown here is derived from an EMBL/GenBank/DDBJ whole genome shotgun (WGS) entry which is preliminary data.</text>
</comment>
<keyword evidence="6" id="KW-1133">Transmembrane helix</keyword>
<evidence type="ECO:0000256" key="4">
    <source>
        <dbReference type="PROSITE-ProRule" id="PRU00284"/>
    </source>
</evidence>
<dbReference type="InterPro" id="IPR003660">
    <property type="entry name" value="HAMP_dom"/>
</dbReference>
<evidence type="ECO:0000256" key="2">
    <source>
        <dbReference type="ARBA" id="ARBA00022481"/>
    </source>
</evidence>
<dbReference type="Gene3D" id="1.10.287.950">
    <property type="entry name" value="Methyl-accepting chemotaxis protein"/>
    <property type="match status" value="1"/>
</dbReference>
<feature type="transmembrane region" description="Helical" evidence="6">
    <location>
        <begin position="14"/>
        <end position="33"/>
    </location>
</feature>
<dbReference type="PANTHER" id="PTHR43531">
    <property type="entry name" value="PROTEIN ICFG"/>
    <property type="match status" value="1"/>
</dbReference>
<feature type="transmembrane region" description="Helical" evidence="6">
    <location>
        <begin position="318"/>
        <end position="338"/>
    </location>
</feature>
<evidence type="ECO:0000313" key="10">
    <source>
        <dbReference type="Proteomes" id="UP000265955"/>
    </source>
</evidence>
<dbReference type="InterPro" id="IPR051310">
    <property type="entry name" value="MCP_chemotaxis"/>
</dbReference>
<feature type="region of interest" description="Disordered" evidence="5">
    <location>
        <begin position="410"/>
        <end position="429"/>
    </location>
</feature>
<dbReference type="SUPFAM" id="SSF58104">
    <property type="entry name" value="Methyl-accepting chemotaxis protein (MCP) signaling domain"/>
    <property type="match status" value="1"/>
</dbReference>
<evidence type="ECO:0000313" key="9">
    <source>
        <dbReference type="EMBL" id="RJF92811.1"/>
    </source>
</evidence>
<evidence type="ECO:0000256" key="3">
    <source>
        <dbReference type="ARBA" id="ARBA00029447"/>
    </source>
</evidence>
<proteinExistence type="inferred from homology"/>
<dbReference type="GO" id="GO:0005886">
    <property type="term" value="C:plasma membrane"/>
    <property type="evidence" value="ECO:0007669"/>
    <property type="project" value="TreeGrafter"/>
</dbReference>
<name>A0A3A3FHE9_9BURK</name>
<comment type="subcellular location">
    <subcellularLocation>
        <location evidence="1">Membrane</location>
    </subcellularLocation>
</comment>
<sequence>MFSVLNRMLLWHKFVILSIVGLILITIPTTLYLRESSKILNALTMETLARVPMATILKTIQSTQQHRGLSALVLGGVREAEGKRDDKQIEADRYYEKVSAIVKELGNREIEAAWEPAKRDWETLRAGVSNRTLSVPQSYEAHTALVPKLLVVNELMADYYGLNLDPDPDTYQLIQSMFYQLPYLSEELGKMRAKGAGLLATKSATAEDRLVLSAIVARVSDRLYQTVTQYNKAATANPRIHDKLGASIKAMNDLATQTMQLATDKIVKADPLEYSGSEYVKLTTQAIDAQFATNTLATEELNAILDEKISARQITRGVMMASIFGLIALGGLILFLIARSVSRPLNHAVEIAERVASGDLTSSFDISGKNETARLMMSLKQMNDNLRRIVGDVRTSVDTIASASNDIASGNADLSSRTESQASSLEETASSMEEITSTVRQNADNAKHATQLVSSASEVAVKGGRVVSEVVQTMAAINDSSRRIVDITNVIDGIAFQTNILALNAAVEAARAGEQGRGFAVVAAEVRSLAQRSASAAKEIKGLIDDSVEKVDAGNRLVARAGASMEEIVLSVKGVTDVISEIVSASQEQAAGIDQVSQAITHLDETTQQNSALVEQAAAAAESLHEQAQLLVRAMGMFKLREGEMAMTPMKT</sequence>
<dbReference type="Pfam" id="PF00672">
    <property type="entry name" value="HAMP"/>
    <property type="match status" value="1"/>
</dbReference>
<evidence type="ECO:0000256" key="1">
    <source>
        <dbReference type="ARBA" id="ARBA00004370"/>
    </source>
</evidence>
<dbReference type="EMBL" id="QYUO01000003">
    <property type="protein sequence ID" value="RJF92811.1"/>
    <property type="molecule type" value="Genomic_DNA"/>
</dbReference>
<comment type="similarity">
    <text evidence="3">Belongs to the methyl-accepting chemotaxis (MCP) protein family.</text>
</comment>
<keyword evidence="6" id="KW-0812">Transmembrane</keyword>
<dbReference type="SMART" id="SM00283">
    <property type="entry name" value="MA"/>
    <property type="match status" value="1"/>
</dbReference>
<dbReference type="PANTHER" id="PTHR43531:SF14">
    <property type="entry name" value="METHYL-ACCEPTING CHEMOTAXIS PROTEIN I-RELATED"/>
    <property type="match status" value="1"/>
</dbReference>
<dbReference type="FunFam" id="1.10.287.950:FF:000001">
    <property type="entry name" value="Methyl-accepting chemotaxis sensory transducer"/>
    <property type="match status" value="1"/>
</dbReference>
<evidence type="ECO:0000259" key="8">
    <source>
        <dbReference type="PROSITE" id="PS50885"/>
    </source>
</evidence>
<reference evidence="10" key="1">
    <citation type="submission" date="2018-09" db="EMBL/GenBank/DDBJ databases">
        <authorList>
            <person name="Zhu H."/>
        </authorList>
    </citation>
    <scope>NUCLEOTIDE SEQUENCE [LARGE SCALE GENOMIC DNA]</scope>
    <source>
        <strain evidence="10">K1R23-30</strain>
    </source>
</reference>
<accession>A0A3A3FHE9</accession>
<dbReference type="PROSITE" id="PS50111">
    <property type="entry name" value="CHEMOTAXIS_TRANSDUC_2"/>
    <property type="match status" value="1"/>
</dbReference>
<dbReference type="InterPro" id="IPR004090">
    <property type="entry name" value="Chemotax_Me-accpt_rcpt"/>
</dbReference>
<dbReference type="GO" id="GO:0007165">
    <property type="term" value="P:signal transduction"/>
    <property type="evidence" value="ECO:0007669"/>
    <property type="project" value="UniProtKB-KW"/>
</dbReference>
<dbReference type="PRINTS" id="PR00260">
    <property type="entry name" value="CHEMTRNSDUCR"/>
</dbReference>
<evidence type="ECO:0000256" key="6">
    <source>
        <dbReference type="SAM" id="Phobius"/>
    </source>
</evidence>
<dbReference type="SMART" id="SM00304">
    <property type="entry name" value="HAMP"/>
    <property type="match status" value="1"/>
</dbReference>
<evidence type="ECO:0000259" key="7">
    <source>
        <dbReference type="PROSITE" id="PS50111"/>
    </source>
</evidence>
<feature type="domain" description="Methyl-accepting transducer" evidence="7">
    <location>
        <begin position="396"/>
        <end position="625"/>
    </location>
</feature>
<dbReference type="PROSITE" id="PS50885">
    <property type="entry name" value="HAMP"/>
    <property type="match status" value="1"/>
</dbReference>
<protein>
    <submittedName>
        <fullName evidence="9">Methyl-accepting chemotaxis protein</fullName>
    </submittedName>
</protein>
<dbReference type="Proteomes" id="UP000265955">
    <property type="component" value="Unassembled WGS sequence"/>
</dbReference>
<keyword evidence="2" id="KW-0488">Methylation</keyword>
<dbReference type="AlphaFoldDB" id="A0A3A3FHE9"/>
<evidence type="ECO:0000256" key="5">
    <source>
        <dbReference type="SAM" id="MobiDB-lite"/>
    </source>
</evidence>
<dbReference type="CDD" id="cd11386">
    <property type="entry name" value="MCP_signal"/>
    <property type="match status" value="1"/>
</dbReference>
<organism evidence="9 10">
    <name type="scientific">Noviherbaspirillum saxi</name>
    <dbReference type="NCBI Taxonomy" id="2320863"/>
    <lineage>
        <taxon>Bacteria</taxon>
        <taxon>Pseudomonadati</taxon>
        <taxon>Pseudomonadota</taxon>
        <taxon>Betaproteobacteria</taxon>
        <taxon>Burkholderiales</taxon>
        <taxon>Oxalobacteraceae</taxon>
        <taxon>Noviherbaspirillum</taxon>
    </lineage>
</organism>
<feature type="domain" description="HAMP" evidence="8">
    <location>
        <begin position="339"/>
        <end position="391"/>
    </location>
</feature>
<dbReference type="OrthoDB" id="343520at2"/>
<keyword evidence="4" id="KW-0807">Transducer</keyword>
<dbReference type="Pfam" id="PF00015">
    <property type="entry name" value="MCPsignal"/>
    <property type="match status" value="1"/>
</dbReference>